<keyword evidence="3" id="KW-1185">Reference proteome</keyword>
<protein>
    <submittedName>
        <fullName evidence="2">Uncharacterized protein</fullName>
    </submittedName>
</protein>
<evidence type="ECO:0000313" key="2">
    <source>
        <dbReference type="EMBL" id="GMS87835.1"/>
    </source>
</evidence>
<feature type="non-terminal residue" evidence="2">
    <location>
        <position position="1"/>
    </location>
</feature>
<feature type="non-terminal residue" evidence="2">
    <location>
        <position position="99"/>
    </location>
</feature>
<keyword evidence="1" id="KW-0472">Membrane</keyword>
<accession>A0AAV5SYI7</accession>
<proteinExistence type="predicted"/>
<name>A0AAV5SYI7_9BILA</name>
<gene>
    <name evidence="2" type="ORF">PENTCL1PPCAC_10010</name>
</gene>
<evidence type="ECO:0000313" key="3">
    <source>
        <dbReference type="Proteomes" id="UP001432027"/>
    </source>
</evidence>
<sequence>RFYVCSHPTPSIMSTIKFNFVVALPTTICFILFNLGRSPLEEALPLFEKYVPQYNLSGARLEAKVMRKKDEIDRLSIQFGDTCIACSPLTTLYFVAPYR</sequence>
<keyword evidence="1" id="KW-0812">Transmembrane</keyword>
<keyword evidence="1" id="KW-1133">Transmembrane helix</keyword>
<dbReference type="AlphaFoldDB" id="A0AAV5SYI7"/>
<reference evidence="2" key="1">
    <citation type="submission" date="2023-10" db="EMBL/GenBank/DDBJ databases">
        <title>Genome assembly of Pristionchus species.</title>
        <authorList>
            <person name="Yoshida K."/>
            <person name="Sommer R.J."/>
        </authorList>
    </citation>
    <scope>NUCLEOTIDE SEQUENCE</scope>
    <source>
        <strain evidence="2">RS0144</strain>
    </source>
</reference>
<feature type="transmembrane region" description="Helical" evidence="1">
    <location>
        <begin position="16"/>
        <end position="35"/>
    </location>
</feature>
<comment type="caution">
    <text evidence="2">The sequence shown here is derived from an EMBL/GenBank/DDBJ whole genome shotgun (WGS) entry which is preliminary data.</text>
</comment>
<evidence type="ECO:0000256" key="1">
    <source>
        <dbReference type="SAM" id="Phobius"/>
    </source>
</evidence>
<dbReference type="EMBL" id="BTSX01000003">
    <property type="protein sequence ID" value="GMS87835.1"/>
    <property type="molecule type" value="Genomic_DNA"/>
</dbReference>
<dbReference type="Proteomes" id="UP001432027">
    <property type="component" value="Unassembled WGS sequence"/>
</dbReference>
<organism evidence="2 3">
    <name type="scientific">Pristionchus entomophagus</name>
    <dbReference type="NCBI Taxonomy" id="358040"/>
    <lineage>
        <taxon>Eukaryota</taxon>
        <taxon>Metazoa</taxon>
        <taxon>Ecdysozoa</taxon>
        <taxon>Nematoda</taxon>
        <taxon>Chromadorea</taxon>
        <taxon>Rhabditida</taxon>
        <taxon>Rhabditina</taxon>
        <taxon>Diplogasteromorpha</taxon>
        <taxon>Diplogasteroidea</taxon>
        <taxon>Neodiplogasteridae</taxon>
        <taxon>Pristionchus</taxon>
    </lineage>
</organism>